<dbReference type="PROSITE" id="PS51575">
    <property type="entry name" value="SAM_MT43_SUVAR39_2"/>
    <property type="match status" value="1"/>
</dbReference>
<dbReference type="PROSITE" id="PS50280">
    <property type="entry name" value="SET"/>
    <property type="match status" value="1"/>
</dbReference>
<dbReference type="Proteomes" id="UP000797356">
    <property type="component" value="Chromosome 7"/>
</dbReference>
<dbReference type="InterPro" id="IPR007728">
    <property type="entry name" value="Pre-SET_dom"/>
</dbReference>
<evidence type="ECO:0000259" key="7">
    <source>
        <dbReference type="PROSITE" id="PS50280"/>
    </source>
</evidence>
<feature type="region of interest" description="Disordered" evidence="6">
    <location>
        <begin position="109"/>
        <end position="140"/>
    </location>
</feature>
<feature type="domain" description="YDG" evidence="9">
    <location>
        <begin position="223"/>
        <end position="371"/>
    </location>
</feature>
<evidence type="ECO:0000256" key="3">
    <source>
        <dbReference type="ARBA" id="ARBA00022853"/>
    </source>
</evidence>
<dbReference type="EMBL" id="CM017878">
    <property type="protein sequence ID" value="KAG1354816.1"/>
    <property type="molecule type" value="Genomic_DNA"/>
</dbReference>
<evidence type="ECO:0000256" key="5">
    <source>
        <dbReference type="PROSITE-ProRule" id="PRU00358"/>
    </source>
</evidence>
<reference evidence="10" key="2">
    <citation type="submission" date="2019-07" db="EMBL/GenBank/DDBJ databases">
        <authorList>
            <person name="Yang Y."/>
            <person name="Bocs S."/>
            <person name="Baudouin L."/>
        </authorList>
    </citation>
    <scope>NUCLEOTIDE SEQUENCE</scope>
    <source>
        <tissue evidence="10">Spear leaf of Hainan Tall coconut</tissue>
    </source>
</reference>
<dbReference type="GO" id="GO:0005694">
    <property type="term" value="C:chromosome"/>
    <property type="evidence" value="ECO:0007669"/>
    <property type="project" value="UniProtKB-SubCell"/>
</dbReference>
<dbReference type="SMART" id="SM00317">
    <property type="entry name" value="SET"/>
    <property type="match status" value="1"/>
</dbReference>
<dbReference type="GO" id="GO:0005634">
    <property type="term" value="C:nucleus"/>
    <property type="evidence" value="ECO:0007669"/>
    <property type="project" value="UniProtKB-SubCell"/>
</dbReference>
<evidence type="ECO:0000259" key="8">
    <source>
        <dbReference type="PROSITE" id="PS50867"/>
    </source>
</evidence>
<dbReference type="GO" id="GO:0003690">
    <property type="term" value="F:double-stranded DNA binding"/>
    <property type="evidence" value="ECO:0007669"/>
    <property type="project" value="TreeGrafter"/>
</dbReference>
<evidence type="ECO:0000313" key="11">
    <source>
        <dbReference type="Proteomes" id="UP000797356"/>
    </source>
</evidence>
<dbReference type="Gene3D" id="2.30.280.10">
    <property type="entry name" value="SRA-YDG"/>
    <property type="match status" value="1"/>
</dbReference>
<accession>A0A8K0N546</accession>
<dbReference type="GO" id="GO:0042054">
    <property type="term" value="F:histone methyltransferase activity"/>
    <property type="evidence" value="ECO:0007669"/>
    <property type="project" value="InterPro"/>
</dbReference>
<sequence>MDPSPPATPFPDLNLVPYPLPFPKLEPKLERPDLAGSSPLADDHSGPREPPPPNPNPNLSSLLSPEVHTPLQQLSPTADEDALFAEYFRLAQLFLSSYTAKRPVRPANDARSLVPAPQAGPPAAPAPESNGSSSALVVSKRRKTRSAEMVRVSSLSVRDQIYFRDLVRRTRITFESLRALLIREEEKAERLGLLAKRTRADLKAAALMADRDLWLNRDKRIIGAIPGINIGDVFFFRMELCVIGLHGQVQAGIDYVPASRSSTGEPIATSIIVSGGYEDDDDGGVVLIYTGHGGRERNQLKQSINQKLEGGNLALERSMNYGIEIRVIRGIKSDRSPIGKVYVYDGLYKIVECWMDTGKSGFGVYKYKLVRMQGQDEMGTVVLKLAEDLKVQPLRVRPAGYLSLDISMGKENFPVSLFNDIDGDQDPLLFEYLAHPVHPLAAFQGKNTDGGGGCECVSNCSVGCCCAERNGGEFPYDGNGILLKGKPLIYECGTMCRCPPTCPNRVTQKGLRNRLEVFRSRETGWGVRSLDLIRAGAFICEFSGIVLMKQQAEVLSMNGDSLVCPGRFPGRWVEWGDISDVFPDYVPPDFPSLPDLSCSIDVSRARNVACYLSHSCSPNVFVQFVVYDHYNVSYPHLMIFAMENIPPLRELSIDYGVVDEWVARLMM</sequence>
<dbReference type="GO" id="GO:0008270">
    <property type="term" value="F:zinc ion binding"/>
    <property type="evidence" value="ECO:0007669"/>
    <property type="project" value="InterPro"/>
</dbReference>
<dbReference type="PROSITE" id="PS50867">
    <property type="entry name" value="PRE_SET"/>
    <property type="match status" value="1"/>
</dbReference>
<dbReference type="InterPro" id="IPR015947">
    <property type="entry name" value="PUA-like_sf"/>
</dbReference>
<dbReference type="AlphaFoldDB" id="A0A8K0N546"/>
<dbReference type="InterPro" id="IPR036987">
    <property type="entry name" value="SRA-YDG_sf"/>
</dbReference>
<comment type="caution">
    <text evidence="10">The sequence shown here is derived from an EMBL/GenBank/DDBJ whole genome shotgun (WGS) entry which is preliminary data.</text>
</comment>
<evidence type="ECO:0000259" key="9">
    <source>
        <dbReference type="PROSITE" id="PS51015"/>
    </source>
</evidence>
<reference evidence="10" key="1">
    <citation type="journal article" date="2017" name="Gigascience">
        <title>The genome draft of coconut (Cocos nucifera).</title>
        <authorList>
            <person name="Xiao Y."/>
            <person name="Xu P."/>
            <person name="Fan H."/>
            <person name="Baudouin L."/>
            <person name="Xia W."/>
            <person name="Bocs S."/>
            <person name="Xu J."/>
            <person name="Li Q."/>
            <person name="Guo A."/>
            <person name="Zhou L."/>
            <person name="Li J."/>
            <person name="Wu Y."/>
            <person name="Ma Z."/>
            <person name="Armero A."/>
            <person name="Issali A.E."/>
            <person name="Liu N."/>
            <person name="Peng M."/>
            <person name="Yang Y."/>
        </authorList>
    </citation>
    <scope>NUCLEOTIDE SEQUENCE</scope>
    <source>
        <tissue evidence="10">Spear leaf of Hainan Tall coconut</tissue>
    </source>
</reference>
<dbReference type="InterPro" id="IPR051357">
    <property type="entry name" value="H3K9_HMTase_SUVAR3-9"/>
</dbReference>
<dbReference type="SUPFAM" id="SSF88697">
    <property type="entry name" value="PUA domain-like"/>
    <property type="match status" value="1"/>
</dbReference>
<evidence type="ECO:0000313" key="10">
    <source>
        <dbReference type="EMBL" id="KAG1354816.1"/>
    </source>
</evidence>
<keyword evidence="4 5" id="KW-0539">Nucleus</keyword>
<feature type="domain" description="SET" evidence="7">
    <location>
        <begin position="513"/>
        <end position="656"/>
    </location>
</feature>
<dbReference type="SMART" id="SM00468">
    <property type="entry name" value="PreSET"/>
    <property type="match status" value="1"/>
</dbReference>
<evidence type="ECO:0000256" key="4">
    <source>
        <dbReference type="ARBA" id="ARBA00023242"/>
    </source>
</evidence>
<evidence type="ECO:0000256" key="6">
    <source>
        <dbReference type="SAM" id="MobiDB-lite"/>
    </source>
</evidence>
<keyword evidence="2" id="KW-0158">Chromosome</keyword>
<comment type="subcellular location">
    <subcellularLocation>
        <location evidence="1">Chromosome</location>
    </subcellularLocation>
    <subcellularLocation>
        <location evidence="5">Nucleus</location>
    </subcellularLocation>
</comment>
<dbReference type="Pfam" id="PF00856">
    <property type="entry name" value="SET"/>
    <property type="match status" value="1"/>
</dbReference>
<organism evidence="10 11">
    <name type="scientific">Cocos nucifera</name>
    <name type="common">Coconut palm</name>
    <dbReference type="NCBI Taxonomy" id="13894"/>
    <lineage>
        <taxon>Eukaryota</taxon>
        <taxon>Viridiplantae</taxon>
        <taxon>Streptophyta</taxon>
        <taxon>Embryophyta</taxon>
        <taxon>Tracheophyta</taxon>
        <taxon>Spermatophyta</taxon>
        <taxon>Magnoliopsida</taxon>
        <taxon>Liliopsida</taxon>
        <taxon>Arecaceae</taxon>
        <taxon>Arecoideae</taxon>
        <taxon>Cocoseae</taxon>
        <taxon>Attaleinae</taxon>
        <taxon>Cocos</taxon>
    </lineage>
</organism>
<feature type="domain" description="Pre-SET" evidence="8">
    <location>
        <begin position="452"/>
        <end position="510"/>
    </location>
</feature>
<feature type="compositionally biased region" description="Low complexity" evidence="6">
    <location>
        <begin position="126"/>
        <end position="135"/>
    </location>
</feature>
<dbReference type="Pfam" id="PF02182">
    <property type="entry name" value="SAD_SRA"/>
    <property type="match status" value="1"/>
</dbReference>
<dbReference type="Gene3D" id="2.170.270.10">
    <property type="entry name" value="SET domain"/>
    <property type="match status" value="1"/>
</dbReference>
<name>A0A8K0N546_COCNU</name>
<dbReference type="PANTHER" id="PTHR45660">
    <property type="entry name" value="HISTONE-LYSINE N-METHYLTRANSFERASE SETMAR"/>
    <property type="match status" value="1"/>
</dbReference>
<dbReference type="InterPro" id="IPR003105">
    <property type="entry name" value="SRA_YDG"/>
</dbReference>
<evidence type="ECO:0000256" key="1">
    <source>
        <dbReference type="ARBA" id="ARBA00004286"/>
    </source>
</evidence>
<protein>
    <submittedName>
        <fullName evidence="10">Histone-lysine N-methyltransferase family member SUVH9</fullName>
    </submittedName>
</protein>
<dbReference type="OrthoDB" id="5792673at2759"/>
<dbReference type="SUPFAM" id="SSF82199">
    <property type="entry name" value="SET domain"/>
    <property type="match status" value="1"/>
</dbReference>
<keyword evidence="11" id="KW-1185">Reference proteome</keyword>
<keyword evidence="3" id="KW-0156">Chromatin regulator</keyword>
<dbReference type="PROSITE" id="PS51015">
    <property type="entry name" value="YDG"/>
    <property type="match status" value="1"/>
</dbReference>
<evidence type="ECO:0000256" key="2">
    <source>
        <dbReference type="ARBA" id="ARBA00022454"/>
    </source>
</evidence>
<gene>
    <name evidence="10" type="ORF">COCNU_07G009280</name>
</gene>
<dbReference type="SMART" id="SM00466">
    <property type="entry name" value="SRA"/>
    <property type="match status" value="1"/>
</dbReference>
<feature type="region of interest" description="Disordered" evidence="6">
    <location>
        <begin position="1"/>
        <end position="64"/>
    </location>
</feature>
<dbReference type="PANTHER" id="PTHR45660:SF3">
    <property type="entry name" value="HISTONE-LYSINE N-METHYLTRANSFERASE FAMILY MEMBER SUVH9"/>
    <property type="match status" value="1"/>
</dbReference>
<dbReference type="Pfam" id="PF05033">
    <property type="entry name" value="Pre-SET"/>
    <property type="match status" value="1"/>
</dbReference>
<dbReference type="InterPro" id="IPR001214">
    <property type="entry name" value="SET_dom"/>
</dbReference>
<proteinExistence type="predicted"/>
<dbReference type="InterPro" id="IPR025794">
    <property type="entry name" value="H3-K9-MeTrfase_plant"/>
</dbReference>
<dbReference type="InterPro" id="IPR046341">
    <property type="entry name" value="SET_dom_sf"/>
</dbReference>